<evidence type="ECO:0000313" key="1">
    <source>
        <dbReference type="EMBL" id="ACS85870.1"/>
    </source>
</evidence>
<accession>C6C6X6</accession>
<keyword evidence="2" id="KW-1185">Reference proteome</keyword>
<name>C6C6X6_MUSP7</name>
<protein>
    <submittedName>
        <fullName evidence="1">Replication gene B protein (GpB)</fullName>
    </submittedName>
</protein>
<sequence>MKTHYAFTADHLRNLPPNLRTVIGKYFADSRWLQTCSFYNRMSERYRRTICFHAALRGNLCVYQLQEMDEVARERIVNALSELQRAFSKPRFRPSEQCPGKNLGMLSISERRTLYFHAGLTSREFDQPLRRIEEPDCVWRQALYNATGELHELFADAPEILTSIKPETY</sequence>
<reference evidence="1" key="1">
    <citation type="submission" date="2009-06" db="EMBL/GenBank/DDBJ databases">
        <title>Complete sequence of Dickeya dadantii Ech703.</title>
        <authorList>
            <consortium name="US DOE Joint Genome Institute"/>
            <person name="Lucas S."/>
            <person name="Copeland A."/>
            <person name="Lapidus A."/>
            <person name="Glavina del Rio T."/>
            <person name="Dalin E."/>
            <person name="Tice H."/>
            <person name="Bruce D."/>
            <person name="Goodwin L."/>
            <person name="Pitluck S."/>
            <person name="Chertkov O."/>
            <person name="Brettin T."/>
            <person name="Detter J.C."/>
            <person name="Han C."/>
            <person name="Larimer F."/>
            <person name="Land M."/>
            <person name="Hauser L."/>
            <person name="Kyrpides N."/>
            <person name="Mikhailova N."/>
            <person name="Balakrishnan V."/>
            <person name="Glasner J."/>
            <person name="Perna N.T."/>
        </authorList>
    </citation>
    <scope>NUCLEOTIDE SEQUENCE [LARGE SCALE GENOMIC DNA]</scope>
    <source>
        <strain evidence="1">Ech703</strain>
    </source>
</reference>
<dbReference type="Proteomes" id="UP000002734">
    <property type="component" value="Chromosome"/>
</dbReference>
<dbReference type="RefSeq" id="WP_015853779.1">
    <property type="nucleotide sequence ID" value="NC_012880.1"/>
</dbReference>
<proteinExistence type="predicted"/>
<organism evidence="1 2">
    <name type="scientific">Musicola paradisiaca (strain Ech703)</name>
    <name type="common">Dickeya paradisiaca</name>
    <name type="synonym">Dickeya dadantii</name>
    <dbReference type="NCBI Taxonomy" id="579405"/>
    <lineage>
        <taxon>Bacteria</taxon>
        <taxon>Pseudomonadati</taxon>
        <taxon>Pseudomonadota</taxon>
        <taxon>Gammaproteobacteria</taxon>
        <taxon>Enterobacterales</taxon>
        <taxon>Pectobacteriaceae</taxon>
        <taxon>Musicola</taxon>
    </lineage>
</organism>
<dbReference type="eggNOG" id="ENOG502ZC1C">
    <property type="taxonomic scope" value="Bacteria"/>
</dbReference>
<evidence type="ECO:0000313" key="2">
    <source>
        <dbReference type="Proteomes" id="UP000002734"/>
    </source>
</evidence>
<dbReference type="STRING" id="579405.Dd703_2083"/>
<dbReference type="KEGG" id="dda:Dd703_2083"/>
<gene>
    <name evidence="1" type="ordered locus">Dd703_2083</name>
</gene>
<dbReference type="AlphaFoldDB" id="C6C6X6"/>
<dbReference type="HOGENOM" id="CLU_145310_0_0_6"/>
<dbReference type="EMBL" id="CP001654">
    <property type="protein sequence ID" value="ACS85870.1"/>
    <property type="molecule type" value="Genomic_DNA"/>
</dbReference>